<organism evidence="5 6">
    <name type="scientific">Ziziphus jujuba var. spinosa</name>
    <dbReference type="NCBI Taxonomy" id="714518"/>
    <lineage>
        <taxon>Eukaryota</taxon>
        <taxon>Viridiplantae</taxon>
        <taxon>Streptophyta</taxon>
        <taxon>Embryophyta</taxon>
        <taxon>Tracheophyta</taxon>
        <taxon>Spermatophyta</taxon>
        <taxon>Magnoliopsida</taxon>
        <taxon>eudicotyledons</taxon>
        <taxon>Gunneridae</taxon>
        <taxon>Pentapetalae</taxon>
        <taxon>rosids</taxon>
        <taxon>fabids</taxon>
        <taxon>Rosales</taxon>
        <taxon>Rhamnaceae</taxon>
        <taxon>Paliureae</taxon>
        <taxon>Ziziphus</taxon>
    </lineage>
</organism>
<evidence type="ECO:0000313" key="6">
    <source>
        <dbReference type="Proteomes" id="UP000813462"/>
    </source>
</evidence>
<dbReference type="PANTHER" id="PTHR21686:SF12">
    <property type="entry name" value="DEOXYNUCLEOTIDYLTRANSFERASE TERMINAL-INTERACTING PROTEIN 2"/>
    <property type="match status" value="1"/>
</dbReference>
<evidence type="ECO:0000256" key="2">
    <source>
        <dbReference type="ARBA" id="ARBA00023242"/>
    </source>
</evidence>
<dbReference type="InterPro" id="IPR014810">
    <property type="entry name" value="Fcf2_C"/>
</dbReference>
<comment type="caution">
    <text evidence="5">The sequence shown here is derived from an EMBL/GenBank/DDBJ whole genome shotgun (WGS) entry which is preliminary data.</text>
</comment>
<evidence type="ECO:0000256" key="1">
    <source>
        <dbReference type="ARBA" id="ARBA00004604"/>
    </source>
</evidence>
<dbReference type="AlphaFoldDB" id="A0A978VGD8"/>
<feature type="region of interest" description="Disordered" evidence="3">
    <location>
        <begin position="187"/>
        <end position="220"/>
    </location>
</feature>
<evidence type="ECO:0000256" key="3">
    <source>
        <dbReference type="SAM" id="MobiDB-lite"/>
    </source>
</evidence>
<proteinExistence type="predicted"/>
<comment type="subcellular location">
    <subcellularLocation>
        <location evidence="1">Nucleus</location>
        <location evidence="1">Nucleolus</location>
    </subcellularLocation>
</comment>
<dbReference type="GO" id="GO:0006396">
    <property type="term" value="P:RNA processing"/>
    <property type="evidence" value="ECO:0007669"/>
    <property type="project" value="TreeGrafter"/>
</dbReference>
<feature type="compositionally biased region" description="Basic and acidic residues" evidence="3">
    <location>
        <begin position="187"/>
        <end position="205"/>
    </location>
</feature>
<evidence type="ECO:0000259" key="4">
    <source>
        <dbReference type="Pfam" id="PF08698"/>
    </source>
</evidence>
<dbReference type="Pfam" id="PF08698">
    <property type="entry name" value="Fcf2"/>
    <property type="match status" value="1"/>
</dbReference>
<gene>
    <name evidence="5" type="ORF">FEM48_Zijuj05G0182900</name>
</gene>
<protein>
    <recommendedName>
        <fullName evidence="4">Fcf2 pre-rRNA processing C-terminal domain-containing protein</fullName>
    </recommendedName>
</protein>
<feature type="compositionally biased region" description="Basic residues" evidence="3">
    <location>
        <begin position="206"/>
        <end position="220"/>
    </location>
</feature>
<dbReference type="GO" id="GO:0005730">
    <property type="term" value="C:nucleolus"/>
    <property type="evidence" value="ECO:0007669"/>
    <property type="project" value="UniProtKB-SubCell"/>
</dbReference>
<dbReference type="InterPro" id="IPR039883">
    <property type="entry name" value="Fcf2/DNTTIP2"/>
</dbReference>
<keyword evidence="2" id="KW-0539">Nucleus</keyword>
<reference evidence="5" key="1">
    <citation type="journal article" date="2021" name="Front. Plant Sci.">
        <title>Chromosome-Scale Genome Assembly for Chinese Sour Jujube and Insights Into Its Genome Evolution and Domestication Signature.</title>
        <authorList>
            <person name="Shen L.-Y."/>
            <person name="Luo H."/>
            <person name="Wang X.-L."/>
            <person name="Wang X.-M."/>
            <person name="Qiu X.-J."/>
            <person name="Liu H."/>
            <person name="Zhou S.-S."/>
            <person name="Jia K.-H."/>
            <person name="Nie S."/>
            <person name="Bao Y.-T."/>
            <person name="Zhang R.-G."/>
            <person name="Yun Q.-Z."/>
            <person name="Chai Y.-H."/>
            <person name="Lu J.-Y."/>
            <person name="Li Y."/>
            <person name="Zhao S.-W."/>
            <person name="Mao J.-F."/>
            <person name="Jia S.-G."/>
            <person name="Mao Y.-M."/>
        </authorList>
    </citation>
    <scope>NUCLEOTIDE SEQUENCE</scope>
    <source>
        <strain evidence="5">AT0</strain>
        <tissue evidence="5">Leaf</tissue>
    </source>
</reference>
<dbReference type="EMBL" id="JAEACU010000005">
    <property type="protein sequence ID" value="KAH7529427.1"/>
    <property type="molecule type" value="Genomic_DNA"/>
</dbReference>
<dbReference type="PANTHER" id="PTHR21686">
    <property type="entry name" value="DEOXYNUCLEOTIDYLTRANSFERASE TERMINAL-INTERACTING PROTEIN 2"/>
    <property type="match status" value="1"/>
</dbReference>
<accession>A0A978VGD8</accession>
<evidence type="ECO:0000313" key="5">
    <source>
        <dbReference type="EMBL" id="KAH7529427.1"/>
    </source>
</evidence>
<sequence length="220" mass="25569">MWVSTAFNLQRAVRKSTFIERNPIDALEMADPKLVHSLGTPKTQTLWFSLFYSKADSRSSDPSTAAHRRFLSSGARTSDPGHLSISGRRHPDISGFLVYRFIERQKEDSDRHIVGTKVAYFYFGNQNWLRNVMDPKRHYKKGDSKSTTEYFQASFHSHICILTKKERKATLADELLSDRTLGEYRKRKVGEIEEKNRPGGNEKWKIKGKHSQKRAKQRRH</sequence>
<feature type="region of interest" description="Disordered" evidence="3">
    <location>
        <begin position="56"/>
        <end position="87"/>
    </location>
</feature>
<name>A0A978VGD8_ZIZJJ</name>
<dbReference type="Proteomes" id="UP000813462">
    <property type="component" value="Unassembled WGS sequence"/>
</dbReference>
<feature type="domain" description="Fcf2 pre-rRNA processing C-terminal" evidence="4">
    <location>
        <begin position="129"/>
        <end position="188"/>
    </location>
</feature>
<dbReference type="GO" id="GO:0003723">
    <property type="term" value="F:RNA binding"/>
    <property type="evidence" value="ECO:0007669"/>
    <property type="project" value="TreeGrafter"/>
</dbReference>